<gene>
    <name evidence="6" type="ORF">D5H78_17420</name>
</gene>
<dbReference type="GO" id="GO:0010498">
    <property type="term" value="P:proteasomal protein catabolic process"/>
    <property type="evidence" value="ECO:0007669"/>
    <property type="project" value="InterPro"/>
</dbReference>
<dbReference type="EMBL" id="QZEZ01000010">
    <property type="protein sequence ID" value="RJK93205.1"/>
    <property type="molecule type" value="Genomic_DNA"/>
</dbReference>
<feature type="region of interest" description="Disordered" evidence="5">
    <location>
        <begin position="1"/>
        <end position="39"/>
    </location>
</feature>
<evidence type="ECO:0000313" key="6">
    <source>
        <dbReference type="EMBL" id="RJK93205.1"/>
    </source>
</evidence>
<evidence type="ECO:0000256" key="2">
    <source>
        <dbReference type="ARBA" id="ARBA00010616"/>
    </source>
</evidence>
<evidence type="ECO:0000256" key="3">
    <source>
        <dbReference type="ARBA" id="ARBA00016748"/>
    </source>
</evidence>
<protein>
    <recommendedName>
        <fullName evidence="3">Prokaryotic ubiquitin-like protein Pup</fullName>
    </recommendedName>
    <alternativeName>
        <fullName evidence="4">Bacterial ubiquitin-like modifier</fullName>
    </alternativeName>
</protein>
<dbReference type="GO" id="GO:0070628">
    <property type="term" value="F:proteasome binding"/>
    <property type="evidence" value="ECO:0007669"/>
    <property type="project" value="InterPro"/>
</dbReference>
<dbReference type="NCBIfam" id="TIGR03687">
    <property type="entry name" value="pupylate_cterm"/>
    <property type="match status" value="1"/>
</dbReference>
<dbReference type="GO" id="GO:0019941">
    <property type="term" value="P:modification-dependent protein catabolic process"/>
    <property type="evidence" value="ECO:0007669"/>
    <property type="project" value="InterPro"/>
</dbReference>
<accession>A0A3A3YR70</accession>
<dbReference type="RefSeq" id="WP_119951797.1">
    <property type="nucleotide sequence ID" value="NZ_QZEZ01000010.1"/>
</dbReference>
<sequence>MPTRDTGGQARGRRSEDAAEVEEVATEEAGAAERAERKEKLDEDIDAILDEIDETLEVNSEEYVRSFVQKGGQ</sequence>
<reference evidence="6 7" key="1">
    <citation type="submission" date="2018-09" db="EMBL/GenBank/DDBJ databases">
        <title>YIM 75000 draft genome.</title>
        <authorList>
            <person name="Tang S."/>
            <person name="Feng Y."/>
        </authorList>
    </citation>
    <scope>NUCLEOTIDE SEQUENCE [LARGE SCALE GENOMIC DNA]</scope>
    <source>
        <strain evidence="6 7">YIM 75000</strain>
    </source>
</reference>
<comment type="caution">
    <text evidence="6">The sequence shown here is derived from an EMBL/GenBank/DDBJ whole genome shotgun (WGS) entry which is preliminary data.</text>
</comment>
<dbReference type="Pfam" id="PF05639">
    <property type="entry name" value="Pup"/>
    <property type="match status" value="1"/>
</dbReference>
<dbReference type="GO" id="GO:0070490">
    <property type="term" value="P:protein pupylation"/>
    <property type="evidence" value="ECO:0007669"/>
    <property type="project" value="InterPro"/>
</dbReference>
<organism evidence="6 7">
    <name type="scientific">Vallicoccus soli</name>
    <dbReference type="NCBI Taxonomy" id="2339232"/>
    <lineage>
        <taxon>Bacteria</taxon>
        <taxon>Bacillati</taxon>
        <taxon>Actinomycetota</taxon>
        <taxon>Actinomycetes</taxon>
        <taxon>Motilibacterales</taxon>
        <taxon>Vallicoccaceae</taxon>
        <taxon>Vallicoccus</taxon>
    </lineage>
</organism>
<dbReference type="InterPro" id="IPR008515">
    <property type="entry name" value="Ubiquitin-like_Pup"/>
</dbReference>
<evidence type="ECO:0000256" key="5">
    <source>
        <dbReference type="SAM" id="MobiDB-lite"/>
    </source>
</evidence>
<evidence type="ECO:0000256" key="1">
    <source>
        <dbReference type="ARBA" id="ARBA00004707"/>
    </source>
</evidence>
<dbReference type="UniPathway" id="UPA00997"/>
<name>A0A3A3YR70_9ACTN</name>
<proteinExistence type="inferred from homology"/>
<dbReference type="GO" id="GO:0031386">
    <property type="term" value="F:protein tag activity"/>
    <property type="evidence" value="ECO:0007669"/>
    <property type="project" value="InterPro"/>
</dbReference>
<comment type="similarity">
    <text evidence="2">Belongs to the prokaryotic ubiquitin-like protein family.</text>
</comment>
<dbReference type="Proteomes" id="UP000265614">
    <property type="component" value="Unassembled WGS sequence"/>
</dbReference>
<evidence type="ECO:0000313" key="7">
    <source>
        <dbReference type="Proteomes" id="UP000265614"/>
    </source>
</evidence>
<evidence type="ECO:0000256" key="4">
    <source>
        <dbReference type="ARBA" id="ARBA00032321"/>
    </source>
</evidence>
<dbReference type="AlphaFoldDB" id="A0A3A3YR70"/>
<comment type="pathway">
    <text evidence="1">Protein degradation; proteasomal Pup-dependent pathway.</text>
</comment>
<keyword evidence="7" id="KW-1185">Reference proteome</keyword>